<gene>
    <name evidence="4" type="ORF">AYBTSS11_LOCUS27430</name>
</gene>
<dbReference type="Pfam" id="PF02373">
    <property type="entry name" value="JmjC"/>
    <property type="match status" value="1"/>
</dbReference>
<dbReference type="PANTHER" id="PTHR10694">
    <property type="entry name" value="LYSINE-SPECIFIC DEMETHYLASE"/>
    <property type="match status" value="1"/>
</dbReference>
<reference evidence="4" key="1">
    <citation type="submission" date="2023-10" db="EMBL/GenBank/DDBJ databases">
        <authorList>
            <person name="Domelevo Entfellner J.-B."/>
        </authorList>
    </citation>
    <scope>NUCLEOTIDE SEQUENCE</scope>
</reference>
<dbReference type="GO" id="GO:0010468">
    <property type="term" value="P:regulation of gene expression"/>
    <property type="evidence" value="ECO:0007669"/>
    <property type="project" value="TreeGrafter"/>
</dbReference>
<dbReference type="GO" id="GO:0000785">
    <property type="term" value="C:chromatin"/>
    <property type="evidence" value="ECO:0007669"/>
    <property type="project" value="TreeGrafter"/>
</dbReference>
<keyword evidence="2" id="KW-0408">Iron</keyword>
<organism evidence="4 5">
    <name type="scientific">Sphenostylis stenocarpa</name>
    <dbReference type="NCBI Taxonomy" id="92480"/>
    <lineage>
        <taxon>Eukaryota</taxon>
        <taxon>Viridiplantae</taxon>
        <taxon>Streptophyta</taxon>
        <taxon>Embryophyta</taxon>
        <taxon>Tracheophyta</taxon>
        <taxon>Spermatophyta</taxon>
        <taxon>Magnoliopsida</taxon>
        <taxon>eudicotyledons</taxon>
        <taxon>Gunneridae</taxon>
        <taxon>Pentapetalae</taxon>
        <taxon>rosids</taxon>
        <taxon>fabids</taxon>
        <taxon>Fabales</taxon>
        <taxon>Fabaceae</taxon>
        <taxon>Papilionoideae</taxon>
        <taxon>50 kb inversion clade</taxon>
        <taxon>NPAAA clade</taxon>
        <taxon>indigoferoid/millettioid clade</taxon>
        <taxon>Phaseoleae</taxon>
        <taxon>Sphenostylis</taxon>
    </lineage>
</organism>
<feature type="domain" description="JmjC" evidence="3">
    <location>
        <begin position="47"/>
        <end position="106"/>
    </location>
</feature>
<keyword evidence="1" id="KW-0479">Metal-binding</keyword>
<dbReference type="GO" id="GO:0046872">
    <property type="term" value="F:metal ion binding"/>
    <property type="evidence" value="ECO:0007669"/>
    <property type="project" value="UniProtKB-KW"/>
</dbReference>
<dbReference type="GO" id="GO:0141052">
    <property type="term" value="F:histone H3 demethylase activity"/>
    <property type="evidence" value="ECO:0007669"/>
    <property type="project" value="UniProtKB-ARBA"/>
</dbReference>
<evidence type="ECO:0000259" key="3">
    <source>
        <dbReference type="Pfam" id="PF02373"/>
    </source>
</evidence>
<dbReference type="AlphaFoldDB" id="A0AA86T6D7"/>
<name>A0AA86T6D7_9FABA</name>
<dbReference type="Gene3D" id="2.60.120.650">
    <property type="entry name" value="Cupin"/>
    <property type="match status" value="1"/>
</dbReference>
<evidence type="ECO:0000256" key="1">
    <source>
        <dbReference type="ARBA" id="ARBA00022723"/>
    </source>
</evidence>
<proteinExistence type="predicted"/>
<protein>
    <recommendedName>
        <fullName evidence="3">JmjC domain-containing protein</fullName>
    </recommendedName>
</protein>
<dbReference type="Proteomes" id="UP001189624">
    <property type="component" value="Chromosome 9"/>
</dbReference>
<sequence>MANKVFARRYCSAGCLHATYLEKEFWNEIGCGKMETVEYACHVALEFERVVREHVYTNILSSDGEDGAFDVLLGKITLFPPNILLEHEVPVYKAVQKPGEFIITFSTVETMTEASMICSGGGPNVLVV</sequence>
<dbReference type="InterPro" id="IPR003347">
    <property type="entry name" value="JmjC_dom"/>
</dbReference>
<dbReference type="EMBL" id="OY731406">
    <property type="protein sequence ID" value="CAJ1975318.1"/>
    <property type="molecule type" value="Genomic_DNA"/>
</dbReference>
<accession>A0AA86T6D7</accession>
<evidence type="ECO:0000313" key="4">
    <source>
        <dbReference type="EMBL" id="CAJ1975318.1"/>
    </source>
</evidence>
<evidence type="ECO:0000256" key="2">
    <source>
        <dbReference type="ARBA" id="ARBA00023004"/>
    </source>
</evidence>
<dbReference type="GO" id="GO:0005634">
    <property type="term" value="C:nucleus"/>
    <property type="evidence" value="ECO:0007669"/>
    <property type="project" value="TreeGrafter"/>
</dbReference>
<keyword evidence="5" id="KW-1185">Reference proteome</keyword>
<evidence type="ECO:0000313" key="5">
    <source>
        <dbReference type="Proteomes" id="UP001189624"/>
    </source>
</evidence>
<dbReference type="Gramene" id="rna-AYBTSS11_LOCUS27430">
    <property type="protein sequence ID" value="CAJ1975318.1"/>
    <property type="gene ID" value="gene-AYBTSS11_LOCUS27430"/>
</dbReference>
<dbReference type="PANTHER" id="PTHR10694:SF33">
    <property type="entry name" value="LYSINE-SPECIFIC DEMETHYLASE 5"/>
    <property type="match status" value="1"/>
</dbReference>